<protein>
    <submittedName>
        <fullName evidence="2">NHL repeat-containing protein</fullName>
    </submittedName>
</protein>
<accession>A0A318E3G4</accession>
<dbReference type="AlphaFoldDB" id="A0A318E3G4"/>
<evidence type="ECO:0000313" key="2">
    <source>
        <dbReference type="EMBL" id="PXV65688.1"/>
    </source>
</evidence>
<dbReference type="EMBL" id="QICN01000009">
    <property type="protein sequence ID" value="PXV65688.1"/>
    <property type="molecule type" value="Genomic_DNA"/>
</dbReference>
<dbReference type="PANTHER" id="PTHR24104">
    <property type="entry name" value="E3 UBIQUITIN-PROTEIN LIGASE NHLRC1-RELATED"/>
    <property type="match status" value="1"/>
</dbReference>
<dbReference type="PANTHER" id="PTHR24104:SF25">
    <property type="entry name" value="PROTEIN LIN-41"/>
    <property type="match status" value="1"/>
</dbReference>
<name>A0A318E3G4_9GAMM</name>
<dbReference type="InterPro" id="IPR001258">
    <property type="entry name" value="NHL_repeat"/>
</dbReference>
<proteinExistence type="predicted"/>
<keyword evidence="1" id="KW-0677">Repeat</keyword>
<dbReference type="Proteomes" id="UP000248330">
    <property type="component" value="Unassembled WGS sequence"/>
</dbReference>
<sequence>MSATVLRVGLTPALHRGARPCGLPALDRAGPRVRIGGADAADGLAAPVRPGPATLFGPRGACLAGETLWICDTGHHRLLGWAQAPARDDAPADWVIGQPDFEHEGRNAKGAVGAATLNVPTGIAACGDGLAVADAWNHRVLVWHRRPQASHVPADVVLGQADAAQGESNRGQPQPRADRLFWPYGVHWDGAHLWVADSGNRRVLMWRGLPSSHGQPADLVLGQRDFDRRDENGGGEPDARSMRWPHAIATWNGRVCVADAGNNRVMVWNGVPAAHGAACDHLLGQRNVRDVDHNQSLYWPSAGSLNMPYGLCAAGDWLLAADTANSRILAWHVDDLGIGAEARALSGQYDFNAKGDNRWQMPAHDSLCWPYGVTQQDGVAVVADSGNNRVLLWPVAPELVR</sequence>
<dbReference type="GO" id="GO:0043161">
    <property type="term" value="P:proteasome-mediated ubiquitin-dependent protein catabolic process"/>
    <property type="evidence" value="ECO:0007669"/>
    <property type="project" value="TreeGrafter"/>
</dbReference>
<comment type="caution">
    <text evidence="2">The sequence shown here is derived from an EMBL/GenBank/DDBJ whole genome shotgun (WGS) entry which is preliminary data.</text>
</comment>
<dbReference type="GO" id="GO:0061630">
    <property type="term" value="F:ubiquitin protein ligase activity"/>
    <property type="evidence" value="ECO:0007669"/>
    <property type="project" value="TreeGrafter"/>
</dbReference>
<dbReference type="SUPFAM" id="SSF63829">
    <property type="entry name" value="Calcium-dependent phosphotriesterase"/>
    <property type="match status" value="1"/>
</dbReference>
<dbReference type="InterPro" id="IPR011042">
    <property type="entry name" value="6-blade_b-propeller_TolB-like"/>
</dbReference>
<dbReference type="Gene3D" id="2.120.10.30">
    <property type="entry name" value="TolB, C-terminal domain"/>
    <property type="match status" value="1"/>
</dbReference>
<dbReference type="GO" id="GO:0008270">
    <property type="term" value="F:zinc ion binding"/>
    <property type="evidence" value="ECO:0007669"/>
    <property type="project" value="UniProtKB-KW"/>
</dbReference>
<organism evidence="2 3">
    <name type="scientific">Sinimarinibacterium flocculans</name>
    <dbReference type="NCBI Taxonomy" id="985250"/>
    <lineage>
        <taxon>Bacteria</taxon>
        <taxon>Pseudomonadati</taxon>
        <taxon>Pseudomonadota</taxon>
        <taxon>Gammaproteobacteria</taxon>
        <taxon>Nevskiales</taxon>
        <taxon>Nevskiaceae</taxon>
        <taxon>Sinimarinibacterium</taxon>
    </lineage>
</organism>
<evidence type="ECO:0000256" key="1">
    <source>
        <dbReference type="ARBA" id="ARBA00022737"/>
    </source>
</evidence>
<gene>
    <name evidence="2" type="ORF">C8D93_10967</name>
</gene>
<dbReference type="Pfam" id="PF01436">
    <property type="entry name" value="NHL"/>
    <property type="match status" value="2"/>
</dbReference>
<reference evidence="2 3" key="1">
    <citation type="submission" date="2018-04" db="EMBL/GenBank/DDBJ databases">
        <title>Genomic Encyclopedia of Type Strains, Phase IV (KMG-IV): sequencing the most valuable type-strain genomes for metagenomic binning, comparative biology and taxonomic classification.</title>
        <authorList>
            <person name="Goeker M."/>
        </authorList>
    </citation>
    <scope>NUCLEOTIDE SEQUENCE [LARGE SCALE GENOMIC DNA]</scope>
    <source>
        <strain evidence="2 3">DSM 104150</strain>
    </source>
</reference>
<dbReference type="InterPro" id="IPR050952">
    <property type="entry name" value="TRIM-NHL_E3_ligases"/>
</dbReference>
<dbReference type="RefSeq" id="WP_211307376.1">
    <property type="nucleotide sequence ID" value="NZ_CAWNXA010000009.1"/>
</dbReference>
<evidence type="ECO:0000313" key="3">
    <source>
        <dbReference type="Proteomes" id="UP000248330"/>
    </source>
</evidence>
<dbReference type="GO" id="GO:0000209">
    <property type="term" value="P:protein polyubiquitination"/>
    <property type="evidence" value="ECO:0007669"/>
    <property type="project" value="TreeGrafter"/>
</dbReference>
<keyword evidence="3" id="KW-1185">Reference proteome</keyword>